<proteinExistence type="predicted"/>
<dbReference type="InterPro" id="IPR038900">
    <property type="entry name" value="TMC"/>
</dbReference>
<dbReference type="GO" id="GO:0005886">
    <property type="term" value="C:plasma membrane"/>
    <property type="evidence" value="ECO:0007669"/>
    <property type="project" value="InterPro"/>
</dbReference>
<keyword evidence="1" id="KW-0175">Coiled coil</keyword>
<feature type="transmembrane region" description="Helical" evidence="2">
    <location>
        <begin position="731"/>
        <end position="752"/>
    </location>
</feature>
<feature type="transmembrane region" description="Helical" evidence="2">
    <location>
        <begin position="465"/>
        <end position="487"/>
    </location>
</feature>
<reference evidence="3" key="1">
    <citation type="submission" date="2021-01" db="EMBL/GenBank/DDBJ databases">
        <authorList>
            <person name="Corre E."/>
            <person name="Pelletier E."/>
            <person name="Niang G."/>
            <person name="Scheremetjew M."/>
            <person name="Finn R."/>
            <person name="Kale V."/>
            <person name="Holt S."/>
            <person name="Cochrane G."/>
            <person name="Meng A."/>
            <person name="Brown T."/>
            <person name="Cohen L."/>
        </authorList>
    </citation>
    <scope>NUCLEOTIDE SEQUENCE</scope>
    <source>
        <strain evidence="3">CCMP325</strain>
    </source>
</reference>
<accession>A0A7S0E839</accession>
<feature type="transmembrane region" description="Helical" evidence="2">
    <location>
        <begin position="600"/>
        <end position="618"/>
    </location>
</feature>
<feature type="transmembrane region" description="Helical" evidence="2">
    <location>
        <begin position="695"/>
        <end position="719"/>
    </location>
</feature>
<dbReference type="AlphaFoldDB" id="A0A7S0E839"/>
<dbReference type="PANTHER" id="PTHR23302">
    <property type="entry name" value="TRANSMEMBRANE CHANNEL-RELATED"/>
    <property type="match status" value="1"/>
</dbReference>
<keyword evidence="2" id="KW-1133">Transmembrane helix</keyword>
<keyword evidence="2" id="KW-0472">Membrane</keyword>
<feature type="transmembrane region" description="Helical" evidence="2">
    <location>
        <begin position="797"/>
        <end position="820"/>
    </location>
</feature>
<sequence>MDGRAANLNEFVEADEEEIFSDSHSHTVRSHESARGLRGAAFLGSLDGGQLTSIIPGQVSSPVGEFVEEAANDLQLIEPKFGSFIPLEEFQEAVQDDLGGGLEELTKTNAREAKRRSFVPPAEFKTVIEDDIPDDDGARFGTEKDARRNQNRLDLQDVEKRLSRVDTAMSKLSKELAEQEEINQKLKKQLKKLRTNKVELEERLEDWNVQTQERGLVKATNAAEEKKFREVEARIKREEARRRAMELGLEYEQDEDASQSTALGIMKLLRIRWRGIKTAFRKQDIMYRQSRQAESRFGSGVALYFWFYRWILYTTLWTVILLWLAIFIIHLIRFLSTRSFKMISIYPLMLFFSSVDTSMSTIYASCMFASVGAIVLIACYKVTNEFGKMFDIEVQNWGKEPQRFAKLAFTAWDWAIMDDSAAQDMKDAISQNFRILKFEDELADRIRNRTQQEWTRLYVKRSVSLFLNFIVLVGGWSTIIISKFILFTGRVNNSSGLSGQLLALVPNIIPSAVNGIMPQVVDLCVDFEEWDDPAFVLKMRVSRLYAAKILNALIQVALVFILFHGADNLGLQRVLLRNCSYLTCEDQAGSTFFALFYTDVIVNMATAYGFAAGFYLMYTKILNKPSMAKDEFRPSTQLIKVLYQQIFLWLSLPHFPFAIVIGFLLWFLQYQLDSYILFNYNAKPVRPFDVKDGGVYFSLFYSFTLFLFLGWFYYIWFIFYSKSADLLCCRLSELVALGNGTSTACFAVNITASSCLSEALQASAVTESDSTNYLFFSSPPSSVVASDLQSSFFFSPLLQAVQTPLLAWFLVSLILVLFFGERSYVHVLERYKDETINELSMKQSLLQKQIKGKERRISFAGAAGE</sequence>
<evidence type="ECO:0000256" key="2">
    <source>
        <dbReference type="SAM" id="Phobius"/>
    </source>
</evidence>
<dbReference type="PANTHER" id="PTHR23302:SF24">
    <property type="entry name" value="TMC DOMAIN-CONTAINING PROTEIN"/>
    <property type="match status" value="1"/>
</dbReference>
<gene>
    <name evidence="3" type="ORF">HPHI1048_LOCUS6036</name>
</gene>
<dbReference type="GO" id="GO:0008381">
    <property type="term" value="F:mechanosensitive monoatomic ion channel activity"/>
    <property type="evidence" value="ECO:0007669"/>
    <property type="project" value="TreeGrafter"/>
</dbReference>
<feature type="coiled-coil region" evidence="1">
    <location>
        <begin position="155"/>
        <end position="257"/>
    </location>
</feature>
<feature type="transmembrane region" description="Helical" evidence="2">
    <location>
        <begin position="310"/>
        <end position="332"/>
    </location>
</feature>
<evidence type="ECO:0000256" key="1">
    <source>
        <dbReference type="SAM" id="Coils"/>
    </source>
</evidence>
<evidence type="ECO:0008006" key="4">
    <source>
        <dbReference type="Google" id="ProtNLM"/>
    </source>
</evidence>
<feature type="transmembrane region" description="Helical" evidence="2">
    <location>
        <begin position="361"/>
        <end position="380"/>
    </location>
</feature>
<feature type="transmembrane region" description="Helical" evidence="2">
    <location>
        <begin position="545"/>
        <end position="566"/>
    </location>
</feature>
<organism evidence="3">
    <name type="scientific">Hanusia phi</name>
    <dbReference type="NCBI Taxonomy" id="3032"/>
    <lineage>
        <taxon>Eukaryota</taxon>
        <taxon>Cryptophyceae</taxon>
        <taxon>Pyrenomonadales</taxon>
        <taxon>Geminigeraceae</taxon>
        <taxon>Hanusia</taxon>
    </lineage>
</organism>
<protein>
    <recommendedName>
        <fullName evidence="4">TMC domain-containing protein</fullName>
    </recommendedName>
</protein>
<dbReference type="EMBL" id="HBEO01008661">
    <property type="protein sequence ID" value="CAD8475891.1"/>
    <property type="molecule type" value="Transcribed_RNA"/>
</dbReference>
<evidence type="ECO:0000313" key="3">
    <source>
        <dbReference type="EMBL" id="CAD8475891.1"/>
    </source>
</evidence>
<keyword evidence="2" id="KW-0812">Transmembrane</keyword>
<name>A0A7S0E839_9CRYP</name>
<feature type="transmembrane region" description="Helical" evidence="2">
    <location>
        <begin position="646"/>
        <end position="668"/>
    </location>
</feature>